<proteinExistence type="predicted"/>
<dbReference type="RefSeq" id="WP_253966920.1">
    <property type="nucleotide sequence ID" value="NZ_JAMFTH010000001.1"/>
</dbReference>
<dbReference type="InterPro" id="IPR009926">
    <property type="entry name" value="T3SS_YcgR_PilZN"/>
</dbReference>
<organism evidence="6 7">
    <name type="scientific">Gilvimarinus xylanilyticus</name>
    <dbReference type="NCBI Taxonomy" id="2944139"/>
    <lineage>
        <taxon>Bacteria</taxon>
        <taxon>Pseudomonadati</taxon>
        <taxon>Pseudomonadota</taxon>
        <taxon>Gammaproteobacteria</taxon>
        <taxon>Cellvibrionales</taxon>
        <taxon>Cellvibrionaceae</taxon>
        <taxon>Gilvimarinus</taxon>
    </lineage>
</organism>
<name>A0A9X2KSW0_9GAMM</name>
<keyword evidence="6" id="KW-0969">Cilium</keyword>
<keyword evidence="7" id="KW-1185">Reference proteome</keyword>
<keyword evidence="3" id="KW-0975">Bacterial flagellum</keyword>
<dbReference type="EMBL" id="JAMFTH010000001">
    <property type="protein sequence ID" value="MCP8898649.1"/>
    <property type="molecule type" value="Genomic_DNA"/>
</dbReference>
<dbReference type="Gene3D" id="2.40.10.220">
    <property type="entry name" value="predicted glycosyltransferase like domains"/>
    <property type="match status" value="1"/>
</dbReference>
<evidence type="ECO:0000256" key="1">
    <source>
        <dbReference type="ARBA" id="ARBA00022636"/>
    </source>
</evidence>
<dbReference type="InterPro" id="IPR009875">
    <property type="entry name" value="PilZ_domain"/>
</dbReference>
<protein>
    <submittedName>
        <fullName evidence="6">Flagellar brake protein</fullName>
    </submittedName>
</protein>
<dbReference type="InterPro" id="IPR012349">
    <property type="entry name" value="Split_barrel_FMN-bd"/>
</dbReference>
<dbReference type="Pfam" id="PF07317">
    <property type="entry name" value="PilZN"/>
    <property type="match status" value="1"/>
</dbReference>
<keyword evidence="1" id="KW-0973">c-di-GMP</keyword>
<dbReference type="AlphaFoldDB" id="A0A9X2KSW0"/>
<evidence type="ECO:0000313" key="6">
    <source>
        <dbReference type="EMBL" id="MCP8898649.1"/>
    </source>
</evidence>
<sequence length="254" mass="28017">MSLLSRLFNKPKNTVAPPASATFYTAPSPAPEVIALLSHWAVKRQLLSARIAGGTEDFMTMVLAVDPARGLVWLDELNPATALLGESDTLILSDQVHGEILSLELPFVASKSFQREALACLLPSQIQSRPRRQWMRFGAPVTPEHMIVRALGEAAQTAQLINLSAGGARLALRGNFLSQLQVDSFLPVCEFRLGEKLWRMSATVKSARLARASYRQTQVSVEFADISQTDKRAIDQHLQRLHRLQRLSAQPQAA</sequence>
<evidence type="ECO:0000256" key="2">
    <source>
        <dbReference type="ARBA" id="ARBA00022741"/>
    </source>
</evidence>
<reference evidence="6" key="2">
    <citation type="submission" date="2023-01" db="EMBL/GenBank/DDBJ databases">
        <title>Gilvimarinus xylanilyticus HB14 isolated from Caulerpa lentillifera aquaculture base in Hainan, China.</title>
        <authorList>
            <person name="Zhang Y.-J."/>
        </authorList>
    </citation>
    <scope>NUCLEOTIDE SEQUENCE</scope>
    <source>
        <strain evidence="6">HB14</strain>
    </source>
</reference>
<dbReference type="GO" id="GO:0035438">
    <property type="term" value="F:cyclic-di-GMP binding"/>
    <property type="evidence" value="ECO:0007669"/>
    <property type="project" value="InterPro"/>
</dbReference>
<keyword evidence="2" id="KW-0547">Nucleotide-binding</keyword>
<keyword evidence="6" id="KW-0282">Flagellum</keyword>
<feature type="domain" description="PilZ" evidence="4">
    <location>
        <begin position="131"/>
        <end position="238"/>
    </location>
</feature>
<keyword evidence="6" id="KW-0966">Cell projection</keyword>
<dbReference type="Gene3D" id="2.30.110.10">
    <property type="entry name" value="Electron Transport, Fmn-binding Protein, Chain A"/>
    <property type="match status" value="1"/>
</dbReference>
<evidence type="ECO:0000256" key="3">
    <source>
        <dbReference type="ARBA" id="ARBA00023143"/>
    </source>
</evidence>
<reference evidence="6" key="1">
    <citation type="submission" date="2022-05" db="EMBL/GenBank/DDBJ databases">
        <authorList>
            <person name="Sun H.-N."/>
        </authorList>
    </citation>
    <scope>NUCLEOTIDE SEQUENCE</scope>
    <source>
        <strain evidence="6">HB14</strain>
    </source>
</reference>
<dbReference type="Pfam" id="PF07238">
    <property type="entry name" value="PilZ"/>
    <property type="match status" value="1"/>
</dbReference>
<evidence type="ECO:0000313" key="7">
    <source>
        <dbReference type="Proteomes" id="UP001139319"/>
    </source>
</evidence>
<accession>A0A9X2KSW0</accession>
<evidence type="ECO:0000259" key="4">
    <source>
        <dbReference type="Pfam" id="PF07238"/>
    </source>
</evidence>
<gene>
    <name evidence="6" type="ORF">M6D89_04980</name>
</gene>
<feature type="domain" description="Type III secretion system flagellar brake protein YcgR PilZN" evidence="5">
    <location>
        <begin position="32"/>
        <end position="81"/>
    </location>
</feature>
<dbReference type="Proteomes" id="UP001139319">
    <property type="component" value="Unassembled WGS sequence"/>
</dbReference>
<evidence type="ECO:0000259" key="5">
    <source>
        <dbReference type="Pfam" id="PF07317"/>
    </source>
</evidence>
<comment type="caution">
    <text evidence="6">The sequence shown here is derived from an EMBL/GenBank/DDBJ whole genome shotgun (WGS) entry which is preliminary data.</text>
</comment>